<evidence type="ECO:0000313" key="3">
    <source>
        <dbReference type="Proteomes" id="UP001161391"/>
    </source>
</evidence>
<reference evidence="2" key="1">
    <citation type="journal article" date="2014" name="Int. J. Syst. Evol. Microbiol.">
        <title>Complete genome of a new Firmicutes species belonging to the dominant human colonic microbiota ('Ruminococcus bicirculans') reveals two chromosomes and a selective capacity to utilize plant glucans.</title>
        <authorList>
            <consortium name="NISC Comparative Sequencing Program"/>
            <person name="Wegmann U."/>
            <person name="Louis P."/>
            <person name="Goesmann A."/>
            <person name="Henrissat B."/>
            <person name="Duncan S.H."/>
            <person name="Flint H.J."/>
        </authorList>
    </citation>
    <scope>NUCLEOTIDE SEQUENCE</scope>
    <source>
        <strain evidence="2">NBRC 108219</strain>
    </source>
</reference>
<dbReference type="Pfam" id="PF10563">
    <property type="entry name" value="CA_like"/>
    <property type="match status" value="1"/>
</dbReference>
<feature type="signal peptide" evidence="1">
    <location>
        <begin position="1"/>
        <end position="20"/>
    </location>
</feature>
<keyword evidence="3" id="KW-1185">Reference proteome</keyword>
<sequence>MMRLTLMVGASALMAACSTAEETVDEVVDTVVMAASDDVCTTFGPQTPRDISMKTGTNANMFDLAPASTALNLCNIHSHTNAEHKGPGFSVYAGPGPDGGYQCNGTDDLTAAELAPYTGERSYEGAEPGDTIEVHWVHSSCDVQPGEGLGSCLTDACTDPKLRVETQVFLVVNDANALDMTEMDYAAGSGAGAAVHQASMIPSNTGDPIIFRGSTTGPSYDQKTCSPVEVTWSVRPQCTKIDVASLHAWGKDNAFMETKSHGVRDLVTDPRLLSTIK</sequence>
<reference evidence="2" key="2">
    <citation type="submission" date="2023-01" db="EMBL/GenBank/DDBJ databases">
        <title>Draft genome sequence of Algimonas ampicilliniresistens strain NBRC 108219.</title>
        <authorList>
            <person name="Sun Q."/>
            <person name="Mori K."/>
        </authorList>
    </citation>
    <scope>NUCLEOTIDE SEQUENCE</scope>
    <source>
        <strain evidence="2">NBRC 108219</strain>
    </source>
</reference>
<organism evidence="2 3">
    <name type="scientific">Algimonas ampicilliniresistens</name>
    <dbReference type="NCBI Taxonomy" id="1298735"/>
    <lineage>
        <taxon>Bacteria</taxon>
        <taxon>Pseudomonadati</taxon>
        <taxon>Pseudomonadota</taxon>
        <taxon>Alphaproteobacteria</taxon>
        <taxon>Maricaulales</taxon>
        <taxon>Robiginitomaculaceae</taxon>
        <taxon>Algimonas</taxon>
    </lineage>
</organism>
<dbReference type="EMBL" id="BSNK01000001">
    <property type="protein sequence ID" value="GLQ22233.1"/>
    <property type="molecule type" value="Genomic_DNA"/>
</dbReference>
<evidence type="ECO:0000313" key="2">
    <source>
        <dbReference type="EMBL" id="GLQ22233.1"/>
    </source>
</evidence>
<dbReference type="InterPro" id="IPR018883">
    <property type="entry name" value="Delta_CA"/>
</dbReference>
<feature type="chain" id="PRO_5046063526" description="Cadmium carbonic anhydrase" evidence="1">
    <location>
        <begin position="21"/>
        <end position="277"/>
    </location>
</feature>
<evidence type="ECO:0008006" key="4">
    <source>
        <dbReference type="Google" id="ProtNLM"/>
    </source>
</evidence>
<dbReference type="PROSITE" id="PS51257">
    <property type="entry name" value="PROKAR_LIPOPROTEIN"/>
    <property type="match status" value="1"/>
</dbReference>
<evidence type="ECO:0000256" key="1">
    <source>
        <dbReference type="SAM" id="SignalP"/>
    </source>
</evidence>
<dbReference type="Proteomes" id="UP001161391">
    <property type="component" value="Unassembled WGS sequence"/>
</dbReference>
<dbReference type="RefSeq" id="WP_284386527.1">
    <property type="nucleotide sequence ID" value="NZ_BSNK01000001.1"/>
</dbReference>
<keyword evidence="1" id="KW-0732">Signal</keyword>
<gene>
    <name evidence="2" type="ORF">GCM10007853_01070</name>
</gene>
<comment type="caution">
    <text evidence="2">The sequence shown here is derived from an EMBL/GenBank/DDBJ whole genome shotgun (WGS) entry which is preliminary data.</text>
</comment>
<accession>A0ABQ5V3Z2</accession>
<protein>
    <recommendedName>
        <fullName evidence="4">Cadmium carbonic anhydrase</fullName>
    </recommendedName>
</protein>
<proteinExistence type="predicted"/>
<name>A0ABQ5V3Z2_9PROT</name>